<dbReference type="AlphaFoldDB" id="W9XGX5"/>
<dbReference type="RefSeq" id="XP_007746429.1">
    <property type="nucleotide sequence ID" value="XM_007748239.1"/>
</dbReference>
<proteinExistence type="predicted"/>
<dbReference type="HOGENOM" id="CLU_2654296_0_0_1"/>
<protein>
    <submittedName>
        <fullName evidence="1">Uncharacterized protein</fullName>
    </submittedName>
</protein>
<evidence type="ECO:0000313" key="2">
    <source>
        <dbReference type="Proteomes" id="UP000019471"/>
    </source>
</evidence>
<evidence type="ECO:0000313" key="1">
    <source>
        <dbReference type="EMBL" id="EXJ69614.1"/>
    </source>
</evidence>
<organism evidence="1 2">
    <name type="scientific">Cladophialophora psammophila CBS 110553</name>
    <dbReference type="NCBI Taxonomy" id="1182543"/>
    <lineage>
        <taxon>Eukaryota</taxon>
        <taxon>Fungi</taxon>
        <taxon>Dikarya</taxon>
        <taxon>Ascomycota</taxon>
        <taxon>Pezizomycotina</taxon>
        <taxon>Eurotiomycetes</taxon>
        <taxon>Chaetothyriomycetidae</taxon>
        <taxon>Chaetothyriales</taxon>
        <taxon>Herpotrichiellaceae</taxon>
        <taxon>Cladophialophora</taxon>
    </lineage>
</organism>
<reference evidence="1 2" key="1">
    <citation type="submission" date="2013-03" db="EMBL/GenBank/DDBJ databases">
        <title>The Genome Sequence of Cladophialophora psammophila CBS 110553.</title>
        <authorList>
            <consortium name="The Broad Institute Genomics Platform"/>
            <person name="Cuomo C."/>
            <person name="de Hoog S."/>
            <person name="Gorbushina A."/>
            <person name="Walker B."/>
            <person name="Young S.K."/>
            <person name="Zeng Q."/>
            <person name="Gargeya S."/>
            <person name="Fitzgerald M."/>
            <person name="Haas B."/>
            <person name="Abouelleil A."/>
            <person name="Allen A.W."/>
            <person name="Alvarado L."/>
            <person name="Arachchi H.M."/>
            <person name="Berlin A.M."/>
            <person name="Chapman S.B."/>
            <person name="Gainer-Dewar J."/>
            <person name="Goldberg J."/>
            <person name="Griggs A."/>
            <person name="Gujja S."/>
            <person name="Hansen M."/>
            <person name="Howarth C."/>
            <person name="Imamovic A."/>
            <person name="Ireland A."/>
            <person name="Larimer J."/>
            <person name="McCowan C."/>
            <person name="Murphy C."/>
            <person name="Pearson M."/>
            <person name="Poon T.W."/>
            <person name="Priest M."/>
            <person name="Roberts A."/>
            <person name="Saif S."/>
            <person name="Shea T."/>
            <person name="Sisk P."/>
            <person name="Sykes S."/>
            <person name="Wortman J."/>
            <person name="Nusbaum C."/>
            <person name="Birren B."/>
        </authorList>
    </citation>
    <scope>NUCLEOTIDE SEQUENCE [LARGE SCALE GENOMIC DNA]</scope>
    <source>
        <strain evidence="1 2">CBS 110553</strain>
    </source>
</reference>
<dbReference type="Proteomes" id="UP000019471">
    <property type="component" value="Unassembled WGS sequence"/>
</dbReference>
<name>W9XGX5_9EURO</name>
<accession>W9XGX5</accession>
<sequence>MGTGTYAQVKGDFRENIHRSSDVEGRLSQLEQKIESYMARCLLPCSGPDKTEQYSDPRIKKRYLSICTSCFVMRDV</sequence>
<comment type="caution">
    <text evidence="1">The sequence shown here is derived from an EMBL/GenBank/DDBJ whole genome shotgun (WGS) entry which is preliminary data.</text>
</comment>
<dbReference type="EMBL" id="AMGX01000011">
    <property type="protein sequence ID" value="EXJ69614.1"/>
    <property type="molecule type" value="Genomic_DNA"/>
</dbReference>
<gene>
    <name evidence="1" type="ORF">A1O5_07650</name>
</gene>
<dbReference type="GeneID" id="19192356"/>
<keyword evidence="2" id="KW-1185">Reference proteome</keyword>